<evidence type="ECO:0000313" key="1">
    <source>
        <dbReference type="EMBL" id="JAD28065.1"/>
    </source>
</evidence>
<accession>A0A0A8YU11</accession>
<organism evidence="1">
    <name type="scientific">Arundo donax</name>
    <name type="common">Giant reed</name>
    <name type="synonym">Donax arundinaceus</name>
    <dbReference type="NCBI Taxonomy" id="35708"/>
    <lineage>
        <taxon>Eukaryota</taxon>
        <taxon>Viridiplantae</taxon>
        <taxon>Streptophyta</taxon>
        <taxon>Embryophyta</taxon>
        <taxon>Tracheophyta</taxon>
        <taxon>Spermatophyta</taxon>
        <taxon>Magnoliopsida</taxon>
        <taxon>Liliopsida</taxon>
        <taxon>Poales</taxon>
        <taxon>Poaceae</taxon>
        <taxon>PACMAD clade</taxon>
        <taxon>Arundinoideae</taxon>
        <taxon>Arundineae</taxon>
        <taxon>Arundo</taxon>
    </lineage>
</organism>
<dbReference type="EMBL" id="GBRH01269830">
    <property type="protein sequence ID" value="JAD28065.1"/>
    <property type="molecule type" value="Transcribed_RNA"/>
</dbReference>
<reference evidence="1" key="1">
    <citation type="submission" date="2014-09" db="EMBL/GenBank/DDBJ databases">
        <authorList>
            <person name="Magalhaes I.L.F."/>
            <person name="Oliveira U."/>
            <person name="Santos F.R."/>
            <person name="Vidigal T.H.D.A."/>
            <person name="Brescovit A.D."/>
            <person name="Santos A.J."/>
        </authorList>
    </citation>
    <scope>NUCLEOTIDE SEQUENCE</scope>
    <source>
        <tissue evidence="1">Shoot tissue taken approximately 20 cm above the soil surface</tissue>
    </source>
</reference>
<sequence>MALLVAVFSTVRFREFSL</sequence>
<proteinExistence type="predicted"/>
<dbReference type="AlphaFoldDB" id="A0A0A8YU11"/>
<name>A0A0A8YU11_ARUDO</name>
<protein>
    <submittedName>
        <fullName evidence="1">Uncharacterized protein</fullName>
    </submittedName>
</protein>
<reference evidence="1" key="2">
    <citation type="journal article" date="2015" name="Data Brief">
        <title>Shoot transcriptome of the giant reed, Arundo donax.</title>
        <authorList>
            <person name="Barrero R.A."/>
            <person name="Guerrero F.D."/>
            <person name="Moolhuijzen P."/>
            <person name="Goolsby J.A."/>
            <person name="Tidwell J."/>
            <person name="Bellgard S.E."/>
            <person name="Bellgard M.I."/>
        </authorList>
    </citation>
    <scope>NUCLEOTIDE SEQUENCE</scope>
    <source>
        <tissue evidence="1">Shoot tissue taken approximately 20 cm above the soil surface</tissue>
    </source>
</reference>